<dbReference type="GO" id="GO:0005634">
    <property type="term" value="C:nucleus"/>
    <property type="evidence" value="ECO:0007669"/>
    <property type="project" value="UniProtKB-SubCell"/>
</dbReference>
<evidence type="ECO:0000256" key="3">
    <source>
        <dbReference type="ARBA" id="ARBA00022737"/>
    </source>
</evidence>
<dbReference type="AlphaFoldDB" id="A0A9P1H047"/>
<sequence length="628" mass="70708">MVTAATTAAVASEVLRFEWQFAYIRMLILLFKLPSQRRSPQALADVRRKAQVRPPSSEPAGRQAGSEAKRLRAVRAPQEEVQRHPTLQHLREAGPRLHLCPRPRKRRLLLLVERLPGLTPPPGPGPELDGATIELPPRFFDDASSSAIMIPHTSTQWLDVTGLDAAQQLHLSISPFLSARLRFVVRFTSTNCIADAFGCLNSALRKQIMAMTPPTLGMAPSTQGLGLNLGWEQPNLAVSLGSMDPLSQQQYLLADVNTIFGKSSLSMNLDKFIAAFWLFWSPNWPVLHRPTFNATERSSRLVAALAVMGACLTSEKSDRQQALGWMPSIEDWVFANAYLSDQPIPHTMDDMELALIQGRIEAIQAAYTLLLMLLWEGPLPRRPRGRGGSVWKMFAMRQECVRAILYVFLIDCAFIIYNNTPPRMIISELQYDTVCPDSCFNAPDPDSWCEAMRQWAETGPAAFLSIADLIETSLKEDLTPPEWDSLEQTSLLNLFAIASAFHNLIFHHHNGPESHIRSDRVSRGLRNWVRVWGDRDPVPTEIDSAHPDLTGQPGFIRYVREYWSLAVIFNDQYEYRKPFHPKQFEGSHGAAQRRGDVRLMPETDSSNMSPIHELVVRFRDVDLSSSLC</sequence>
<evidence type="ECO:0000313" key="9">
    <source>
        <dbReference type="Proteomes" id="UP000838763"/>
    </source>
</evidence>
<dbReference type="Proteomes" id="UP000838763">
    <property type="component" value="Unassembled WGS sequence"/>
</dbReference>
<evidence type="ECO:0000256" key="1">
    <source>
        <dbReference type="ARBA" id="ARBA00004123"/>
    </source>
</evidence>
<keyword evidence="6" id="KW-0539">Nucleus</keyword>
<keyword evidence="9" id="KW-1185">Reference proteome</keyword>
<dbReference type="EMBL" id="CALLCH030000008">
    <property type="protein sequence ID" value="CAI4213517.1"/>
    <property type="molecule type" value="Genomic_DNA"/>
</dbReference>
<feature type="region of interest" description="Disordered" evidence="7">
    <location>
        <begin position="42"/>
        <end position="84"/>
    </location>
</feature>
<dbReference type="GO" id="GO:0008270">
    <property type="term" value="F:zinc ion binding"/>
    <property type="evidence" value="ECO:0007669"/>
    <property type="project" value="UniProtKB-KW"/>
</dbReference>
<reference evidence="8" key="1">
    <citation type="submission" date="2022-11" db="EMBL/GenBank/DDBJ databases">
        <authorList>
            <person name="Scott C."/>
            <person name="Bruce N."/>
        </authorList>
    </citation>
    <scope>NUCLEOTIDE SEQUENCE</scope>
</reference>
<evidence type="ECO:0008006" key="10">
    <source>
        <dbReference type="Google" id="ProtNLM"/>
    </source>
</evidence>
<evidence type="ECO:0000256" key="4">
    <source>
        <dbReference type="ARBA" id="ARBA00022771"/>
    </source>
</evidence>
<keyword evidence="4" id="KW-0863">Zinc-finger</keyword>
<organism evidence="8 9">
    <name type="scientific">Parascedosporium putredinis</name>
    <dbReference type="NCBI Taxonomy" id="1442378"/>
    <lineage>
        <taxon>Eukaryota</taxon>
        <taxon>Fungi</taxon>
        <taxon>Dikarya</taxon>
        <taxon>Ascomycota</taxon>
        <taxon>Pezizomycotina</taxon>
        <taxon>Sordariomycetes</taxon>
        <taxon>Hypocreomycetidae</taxon>
        <taxon>Microascales</taxon>
        <taxon>Microascaceae</taxon>
        <taxon>Parascedosporium</taxon>
    </lineage>
</organism>
<evidence type="ECO:0000256" key="7">
    <source>
        <dbReference type="SAM" id="MobiDB-lite"/>
    </source>
</evidence>
<comment type="subcellular location">
    <subcellularLocation>
        <location evidence="1">Nucleus</location>
    </subcellularLocation>
</comment>
<evidence type="ECO:0000256" key="6">
    <source>
        <dbReference type="ARBA" id="ARBA00023242"/>
    </source>
</evidence>
<dbReference type="OrthoDB" id="3945418at2759"/>
<gene>
    <name evidence="8" type="ORF">PPNO1_LOCUS3265</name>
</gene>
<dbReference type="GO" id="GO:0000978">
    <property type="term" value="F:RNA polymerase II cis-regulatory region sequence-specific DNA binding"/>
    <property type="evidence" value="ECO:0007669"/>
    <property type="project" value="InterPro"/>
</dbReference>
<proteinExistence type="predicted"/>
<name>A0A9P1H047_9PEZI</name>
<evidence type="ECO:0000256" key="2">
    <source>
        <dbReference type="ARBA" id="ARBA00022723"/>
    </source>
</evidence>
<keyword evidence="3" id="KW-0677">Repeat</keyword>
<protein>
    <recommendedName>
        <fullName evidence="10">Transcription factor domain-containing protein</fullName>
    </recommendedName>
</protein>
<dbReference type="GO" id="GO:0000981">
    <property type="term" value="F:DNA-binding transcription factor activity, RNA polymerase II-specific"/>
    <property type="evidence" value="ECO:0007669"/>
    <property type="project" value="InterPro"/>
</dbReference>
<dbReference type="InterPro" id="IPR051059">
    <property type="entry name" value="VerF-like"/>
</dbReference>
<dbReference type="PANTHER" id="PTHR40626:SF3">
    <property type="entry name" value="TRANSCRIPTION FACTOR WITH C2H2 AND ZN(2)-CYS(6) DNA BINDING DOMAIN (EUROFUNG)-RELATED"/>
    <property type="match status" value="1"/>
</dbReference>
<comment type="caution">
    <text evidence="8">The sequence shown here is derived from an EMBL/GenBank/DDBJ whole genome shotgun (WGS) entry which is preliminary data.</text>
</comment>
<evidence type="ECO:0000256" key="5">
    <source>
        <dbReference type="ARBA" id="ARBA00022833"/>
    </source>
</evidence>
<accession>A0A9P1H047</accession>
<dbReference type="PANTHER" id="PTHR40626">
    <property type="entry name" value="MIP31509P"/>
    <property type="match status" value="1"/>
</dbReference>
<keyword evidence="2" id="KW-0479">Metal-binding</keyword>
<keyword evidence="5" id="KW-0862">Zinc</keyword>
<dbReference type="GO" id="GO:0000785">
    <property type="term" value="C:chromatin"/>
    <property type="evidence" value="ECO:0007669"/>
    <property type="project" value="TreeGrafter"/>
</dbReference>
<evidence type="ECO:0000313" key="8">
    <source>
        <dbReference type="EMBL" id="CAI4213517.1"/>
    </source>
</evidence>